<evidence type="ECO:0000313" key="2">
    <source>
        <dbReference type="EMBL" id="APX90409.1"/>
    </source>
</evidence>
<keyword evidence="3" id="KW-1185">Reference proteome</keyword>
<evidence type="ECO:0000313" key="3">
    <source>
        <dbReference type="Proteomes" id="UP000187266"/>
    </source>
</evidence>
<dbReference type="InterPro" id="IPR015867">
    <property type="entry name" value="N-reg_PII/ATP_PRibTrfase_C"/>
</dbReference>
<dbReference type="AlphaFoldDB" id="A0A1U7DKJ8"/>
<dbReference type="STRING" id="1267768.BV394_12270"/>
<sequence length="117" mass="12554">MPRLALVTVTCPDVGSARALARRALEARLTACVSLAGPVQSLFHWQGTVETETETELHCKTTPACAPALAALLRRHHPYELPVILTVMAEVDDETLAWAEAETRGDAGEDPVEDPGP</sequence>
<gene>
    <name evidence="2" type="ORF">BV394_12270</name>
</gene>
<dbReference type="SUPFAM" id="SSF54913">
    <property type="entry name" value="GlnB-like"/>
    <property type="match status" value="1"/>
</dbReference>
<comment type="similarity">
    <text evidence="1">Belongs to the CutA family.</text>
</comment>
<dbReference type="InterPro" id="IPR011322">
    <property type="entry name" value="N-reg_PII-like_a/b"/>
</dbReference>
<dbReference type="GO" id="GO:0010038">
    <property type="term" value="P:response to metal ion"/>
    <property type="evidence" value="ECO:0007669"/>
    <property type="project" value="InterPro"/>
</dbReference>
<dbReference type="RefSeq" id="WP_076980427.1">
    <property type="nucleotide sequence ID" value="NZ_CP019124.1"/>
</dbReference>
<accession>A0A2M9DCH7</accession>
<dbReference type="Pfam" id="PF03091">
    <property type="entry name" value="CutA1"/>
    <property type="match status" value="1"/>
</dbReference>
<dbReference type="GO" id="GO:0005507">
    <property type="term" value="F:copper ion binding"/>
    <property type="evidence" value="ECO:0007669"/>
    <property type="project" value="TreeGrafter"/>
</dbReference>
<organism evidence="2 3">
    <name type="scientific">Brevirhabdus pacifica</name>
    <dbReference type="NCBI Taxonomy" id="1267768"/>
    <lineage>
        <taxon>Bacteria</taxon>
        <taxon>Pseudomonadati</taxon>
        <taxon>Pseudomonadota</taxon>
        <taxon>Alphaproteobacteria</taxon>
        <taxon>Rhodobacterales</taxon>
        <taxon>Paracoccaceae</taxon>
        <taxon>Brevirhabdus</taxon>
    </lineage>
</organism>
<dbReference type="Gene3D" id="3.30.70.120">
    <property type="match status" value="1"/>
</dbReference>
<dbReference type="PANTHER" id="PTHR23419">
    <property type="entry name" value="DIVALENT CATION TOLERANCE CUTA-RELATED"/>
    <property type="match status" value="1"/>
</dbReference>
<dbReference type="Proteomes" id="UP000187266">
    <property type="component" value="Chromosome"/>
</dbReference>
<name>A0A1U7DKJ8_9RHOB</name>
<protein>
    <submittedName>
        <fullName evidence="2">Uncharacterized protein</fullName>
    </submittedName>
</protein>
<proteinExistence type="inferred from homology"/>
<dbReference type="PANTHER" id="PTHR23419:SF8">
    <property type="entry name" value="FI09726P"/>
    <property type="match status" value="1"/>
</dbReference>
<dbReference type="EMBL" id="CP019124">
    <property type="protein sequence ID" value="APX90409.1"/>
    <property type="molecule type" value="Genomic_DNA"/>
</dbReference>
<accession>A0A1U7DKJ8</accession>
<reference evidence="2 3" key="1">
    <citation type="submission" date="2017-01" db="EMBL/GenBank/DDBJ databases">
        <title>Genomic analysis of Xuhuaishuia manganoxidans DY6-4.</title>
        <authorList>
            <person name="Wang X."/>
        </authorList>
    </citation>
    <scope>NUCLEOTIDE SEQUENCE [LARGE SCALE GENOMIC DNA]</scope>
    <source>
        <strain evidence="2 3">DY6-4</strain>
    </source>
</reference>
<dbReference type="InterPro" id="IPR004323">
    <property type="entry name" value="Ion_tolerance_CutA"/>
</dbReference>
<evidence type="ECO:0000256" key="1">
    <source>
        <dbReference type="ARBA" id="ARBA00010169"/>
    </source>
</evidence>